<dbReference type="InterPro" id="IPR018484">
    <property type="entry name" value="FGGY_N"/>
</dbReference>
<dbReference type="OrthoDB" id="9805576at2"/>
<dbReference type="InterPro" id="IPR018485">
    <property type="entry name" value="FGGY_C"/>
</dbReference>
<dbReference type="CDD" id="cd07783">
    <property type="entry name" value="ASKHA_NBD_FGGY_SePSK_AtXK1-like"/>
    <property type="match status" value="1"/>
</dbReference>
<feature type="domain" description="Carbohydrate kinase FGGY C-terminal" evidence="5">
    <location>
        <begin position="254"/>
        <end position="423"/>
    </location>
</feature>
<dbReference type="STRING" id="1396821.SAMN05444515_101241"/>
<organism evidence="6 7">
    <name type="scientific">Ectothiorhodospira marina</name>
    <dbReference type="NCBI Taxonomy" id="1396821"/>
    <lineage>
        <taxon>Bacteria</taxon>
        <taxon>Pseudomonadati</taxon>
        <taxon>Pseudomonadota</taxon>
        <taxon>Gammaproteobacteria</taxon>
        <taxon>Chromatiales</taxon>
        <taxon>Ectothiorhodospiraceae</taxon>
        <taxon>Ectothiorhodospira</taxon>
    </lineage>
</organism>
<dbReference type="SUPFAM" id="SSF53067">
    <property type="entry name" value="Actin-like ATPase domain"/>
    <property type="match status" value="2"/>
</dbReference>
<dbReference type="Pfam" id="PF00370">
    <property type="entry name" value="FGGY_N"/>
    <property type="match status" value="1"/>
</dbReference>
<dbReference type="GO" id="GO:0019150">
    <property type="term" value="F:D-ribulokinase activity"/>
    <property type="evidence" value="ECO:0007669"/>
    <property type="project" value="TreeGrafter"/>
</dbReference>
<dbReference type="Pfam" id="PF02782">
    <property type="entry name" value="FGGY_C"/>
    <property type="match status" value="1"/>
</dbReference>
<keyword evidence="3" id="KW-0418">Kinase</keyword>
<proteinExistence type="inferred from homology"/>
<dbReference type="RefSeq" id="WP_090249817.1">
    <property type="nucleotide sequence ID" value="NZ_FOAA01000001.1"/>
</dbReference>
<dbReference type="EMBL" id="FOAA01000001">
    <property type="protein sequence ID" value="SEK25563.1"/>
    <property type="molecule type" value="Genomic_DNA"/>
</dbReference>
<evidence type="ECO:0000256" key="2">
    <source>
        <dbReference type="ARBA" id="ARBA00022679"/>
    </source>
</evidence>
<evidence type="ECO:0000259" key="5">
    <source>
        <dbReference type="Pfam" id="PF02782"/>
    </source>
</evidence>
<gene>
    <name evidence="6" type="ORF">SAMN05444515_101241</name>
</gene>
<dbReference type="PANTHER" id="PTHR10196">
    <property type="entry name" value="SUGAR KINASE"/>
    <property type="match status" value="1"/>
</dbReference>
<dbReference type="Gene3D" id="3.30.420.40">
    <property type="match status" value="2"/>
</dbReference>
<keyword evidence="7" id="KW-1185">Reference proteome</keyword>
<dbReference type="AlphaFoldDB" id="A0A1H7FHG3"/>
<name>A0A1H7FHG3_9GAMM</name>
<sequence length="425" mass="44851">MPHSYCHLGIDIGTSGCRGAAVAPDGARLTSHAIAVEAPLRNGATVEQDPALWWTALQQVLTELARALPCPPRTLAIDGTSATLLLTDAEGAPLGSALMYNDARARTQADRIAGVAPDDSGAHGASSSLAKLLWWLEHHPGQTGRAAHALHQADWLAGCLTGRFGLSDENNCLKLGFDPVERAWPAWLNALDLPTHLLPQVSPPGTPLAPIRPDLARQLGLPRNLQIIAGTTDSIAAFLATGADRAGEAVTSLGSTLAIKMLSDHPLFAPKYGIYSHRLHDRWLVGGASNSGGAVLRQHFSDGQMADMTPALRPEEPTGLDYYPLPGVGERFPVCDPAMAPRLSPRPEDDVIFFQGLLEGIAAIEARGYALMRELGAPSLASIRTVGGGARNPAWTRMREVRCGVAMVAARETEAAYGAALLGVG</sequence>
<dbReference type="GO" id="GO:0005829">
    <property type="term" value="C:cytosol"/>
    <property type="evidence" value="ECO:0007669"/>
    <property type="project" value="TreeGrafter"/>
</dbReference>
<evidence type="ECO:0008006" key="8">
    <source>
        <dbReference type="Google" id="ProtNLM"/>
    </source>
</evidence>
<evidence type="ECO:0000313" key="6">
    <source>
        <dbReference type="EMBL" id="SEK25563.1"/>
    </source>
</evidence>
<dbReference type="Proteomes" id="UP000199256">
    <property type="component" value="Unassembled WGS sequence"/>
</dbReference>
<feature type="domain" description="Carbohydrate kinase FGGY N-terminal" evidence="4">
    <location>
        <begin position="8"/>
        <end position="239"/>
    </location>
</feature>
<dbReference type="PANTHER" id="PTHR10196:SF80">
    <property type="entry name" value="D-RIBULOSE KINASE"/>
    <property type="match status" value="1"/>
</dbReference>
<dbReference type="PIRSF" id="PIRSF000538">
    <property type="entry name" value="GlpK"/>
    <property type="match status" value="1"/>
</dbReference>
<evidence type="ECO:0000256" key="3">
    <source>
        <dbReference type="ARBA" id="ARBA00022777"/>
    </source>
</evidence>
<keyword evidence="2" id="KW-0808">Transferase</keyword>
<dbReference type="InterPro" id="IPR000577">
    <property type="entry name" value="Carb_kinase_FGGY"/>
</dbReference>
<dbReference type="GO" id="GO:0005997">
    <property type="term" value="P:xylulose metabolic process"/>
    <property type="evidence" value="ECO:0007669"/>
    <property type="project" value="TreeGrafter"/>
</dbReference>
<reference evidence="7" key="1">
    <citation type="submission" date="2016-10" db="EMBL/GenBank/DDBJ databases">
        <authorList>
            <person name="Varghese N."/>
            <person name="Submissions S."/>
        </authorList>
    </citation>
    <scope>NUCLEOTIDE SEQUENCE [LARGE SCALE GENOMIC DNA]</scope>
    <source>
        <strain evidence="7">DSM 241</strain>
    </source>
</reference>
<protein>
    <recommendedName>
        <fullName evidence="8">Carbohydrate kinase</fullName>
    </recommendedName>
</protein>
<dbReference type="GO" id="GO:0004856">
    <property type="term" value="F:D-xylulokinase activity"/>
    <property type="evidence" value="ECO:0007669"/>
    <property type="project" value="TreeGrafter"/>
</dbReference>
<dbReference type="InterPro" id="IPR043129">
    <property type="entry name" value="ATPase_NBD"/>
</dbReference>
<evidence type="ECO:0000256" key="1">
    <source>
        <dbReference type="ARBA" id="ARBA00009156"/>
    </source>
</evidence>
<comment type="similarity">
    <text evidence="1">Belongs to the FGGY kinase family.</text>
</comment>
<evidence type="ECO:0000259" key="4">
    <source>
        <dbReference type="Pfam" id="PF00370"/>
    </source>
</evidence>
<evidence type="ECO:0000313" key="7">
    <source>
        <dbReference type="Proteomes" id="UP000199256"/>
    </source>
</evidence>
<accession>A0A1H7FHG3</accession>